<gene>
    <name evidence="8" type="primary">nthB</name>
    <name evidence="8" type="ORF">IE4872_CH02549</name>
</gene>
<comment type="function">
    <text evidence="1 5">NHase catalyzes the hydration of various nitrile compounds to the corresponding amides.</text>
</comment>
<dbReference type="RefSeq" id="WP_074068883.1">
    <property type="nucleotide sequence ID" value="NZ_CP017101.1"/>
</dbReference>
<proteinExistence type="inferred from homology"/>
<evidence type="ECO:0000256" key="2">
    <source>
        <dbReference type="ARBA" id="ARBA00009098"/>
    </source>
</evidence>
<dbReference type="STRING" id="56730.IE4872_CH02549"/>
<evidence type="ECO:0000256" key="5">
    <source>
        <dbReference type="PIRNR" id="PIRNR001427"/>
    </source>
</evidence>
<dbReference type="InterPro" id="IPR008990">
    <property type="entry name" value="Elect_transpt_acc-like_dom_sf"/>
</dbReference>
<dbReference type="Proteomes" id="UP000184749">
    <property type="component" value="Chromosome"/>
</dbReference>
<comment type="catalytic activity">
    <reaction evidence="4 5">
        <text>an aliphatic primary amide = an aliphatic nitrile + H2O</text>
        <dbReference type="Rhea" id="RHEA:12673"/>
        <dbReference type="ChEBI" id="CHEBI:15377"/>
        <dbReference type="ChEBI" id="CHEBI:65285"/>
        <dbReference type="ChEBI" id="CHEBI:80291"/>
        <dbReference type="EC" id="4.2.1.84"/>
    </reaction>
</comment>
<dbReference type="GO" id="GO:0046914">
    <property type="term" value="F:transition metal ion binding"/>
    <property type="evidence" value="ECO:0007669"/>
    <property type="project" value="InterPro"/>
</dbReference>
<dbReference type="SUPFAM" id="SSF50090">
    <property type="entry name" value="Electron transport accessory proteins"/>
    <property type="match status" value="1"/>
</dbReference>
<dbReference type="PIRSF" id="PIRSF001427">
    <property type="entry name" value="NHase_beta"/>
    <property type="match status" value="1"/>
</dbReference>
<reference evidence="8 9" key="1">
    <citation type="submission" date="2016-09" db="EMBL/GenBank/DDBJ databases">
        <title>The complete genome sequences of Rhizobium gallicum, symbiovars gallicum and phaseoli, symbionts associated to common bean (Phaseolus vulgaris).</title>
        <authorList>
            <person name="Bustos P."/>
            <person name="Santamaria R.I."/>
            <person name="Perez-Carrascal O.M."/>
            <person name="Juarez S."/>
            <person name="Lozano L."/>
            <person name="Martinez-Flores I."/>
            <person name="Martinez-Romero E."/>
            <person name="Cevallos M."/>
            <person name="Romero D."/>
            <person name="Davila G."/>
            <person name="Gonzalez V."/>
        </authorList>
    </citation>
    <scope>NUCLEOTIDE SEQUENCE [LARGE SCALE GENOMIC DNA]</scope>
    <source>
        <strain evidence="8 9">IE4872</strain>
    </source>
</reference>
<dbReference type="InterPro" id="IPR042262">
    <property type="entry name" value="CN_hydtase_beta_C"/>
</dbReference>
<dbReference type="Pfam" id="PF21006">
    <property type="entry name" value="NHase_beta_N"/>
    <property type="match status" value="1"/>
</dbReference>
<dbReference type="Gene3D" id="1.10.472.20">
    <property type="entry name" value="Nitrile hydratase, beta subunit"/>
    <property type="match status" value="1"/>
</dbReference>
<dbReference type="AlphaFoldDB" id="A0A1L5NJV3"/>
<dbReference type="InterPro" id="IPR003168">
    <property type="entry name" value="Nitrile_hydratase_bsu"/>
</dbReference>
<evidence type="ECO:0000259" key="7">
    <source>
        <dbReference type="Pfam" id="PF21006"/>
    </source>
</evidence>
<evidence type="ECO:0000313" key="9">
    <source>
        <dbReference type="Proteomes" id="UP000184749"/>
    </source>
</evidence>
<evidence type="ECO:0000313" key="8">
    <source>
        <dbReference type="EMBL" id="APO68158.1"/>
    </source>
</evidence>
<evidence type="ECO:0000256" key="4">
    <source>
        <dbReference type="ARBA" id="ARBA00044877"/>
    </source>
</evidence>
<evidence type="ECO:0000256" key="1">
    <source>
        <dbReference type="ARBA" id="ARBA00004042"/>
    </source>
</evidence>
<dbReference type="GO" id="GO:0018822">
    <property type="term" value="F:nitrile hydratase activity"/>
    <property type="evidence" value="ECO:0007669"/>
    <property type="project" value="UniProtKB-EC"/>
</dbReference>
<feature type="domain" description="Nitrile hydratase beta subunit" evidence="6">
    <location>
        <begin position="123"/>
        <end position="218"/>
    </location>
</feature>
<accession>A0A1L5NJV3</accession>
<comment type="similarity">
    <text evidence="2 5">Belongs to the nitrile hydratase subunit beta family.</text>
</comment>
<dbReference type="Gene3D" id="2.30.30.50">
    <property type="match status" value="1"/>
</dbReference>
<dbReference type="EC" id="4.2.1.84" evidence="5"/>
<name>A0A1L5NJV3_9HYPH</name>
<dbReference type="InterPro" id="IPR024690">
    <property type="entry name" value="CN_hydtase_beta_dom_C"/>
</dbReference>
<dbReference type="InterPro" id="IPR049054">
    <property type="entry name" value="CN_hydtase_beta-like_N"/>
</dbReference>
<evidence type="ECO:0000256" key="3">
    <source>
        <dbReference type="ARBA" id="ARBA00023239"/>
    </source>
</evidence>
<evidence type="ECO:0000259" key="6">
    <source>
        <dbReference type="Pfam" id="PF02211"/>
    </source>
</evidence>
<dbReference type="OrthoDB" id="3478924at2"/>
<organism evidence="8 9">
    <name type="scientific">Rhizobium gallicum</name>
    <dbReference type="NCBI Taxonomy" id="56730"/>
    <lineage>
        <taxon>Bacteria</taxon>
        <taxon>Pseudomonadati</taxon>
        <taxon>Pseudomonadota</taxon>
        <taxon>Alphaproteobacteria</taxon>
        <taxon>Hyphomicrobiales</taxon>
        <taxon>Rhizobiaceae</taxon>
        <taxon>Rhizobium/Agrobacterium group</taxon>
        <taxon>Rhizobium</taxon>
    </lineage>
</organism>
<keyword evidence="3 5" id="KW-0456">Lyase</keyword>
<protein>
    <recommendedName>
        <fullName evidence="5">Nitrile hydratase subunit beta</fullName>
        <shortName evidence="5">NHase</shortName>
        <ecNumber evidence="5">4.2.1.84</ecNumber>
    </recommendedName>
</protein>
<feature type="domain" description="Nitrile hydratase beta subunit-like N-terminal" evidence="7">
    <location>
        <begin position="1"/>
        <end position="106"/>
    </location>
</feature>
<dbReference type="EMBL" id="CP017101">
    <property type="protein sequence ID" value="APO68158.1"/>
    <property type="molecule type" value="Genomic_DNA"/>
</dbReference>
<dbReference type="Pfam" id="PF02211">
    <property type="entry name" value="NHase_beta_C"/>
    <property type="match status" value="1"/>
</dbReference>
<sequence length="219" mass="24198">MNGPHDLGGQMGFGPVAPEKDEPYFHAEWEKRALGLTLSCGAFGAWTIDESRHARENILPADYLSASYYEIWMRALEVLLDRHGYATAVEIDAGHKQTAGAVPKRVLKADMVANVLARGGACDRPVERAARFAVGEKVRTKNFNPETHTRLPRYARAKNGVVEAVQGSFVFPDDNAHGKGENPQWVYTVVFDGREIWGEGADPSLTVSIDAWESYLEPL</sequence>
<dbReference type="NCBIfam" id="TIGR03888">
    <property type="entry name" value="nitrile_beta"/>
    <property type="match status" value="1"/>
</dbReference>